<dbReference type="Proteomes" id="UP001150641">
    <property type="component" value="Unassembled WGS sequence"/>
</dbReference>
<protein>
    <submittedName>
        <fullName evidence="3">Hemin ABC transporter substrate-binding protein</fullName>
    </submittedName>
</protein>
<feature type="domain" description="Fe/B12 periplasmic-binding" evidence="2">
    <location>
        <begin position="20"/>
        <end position="271"/>
    </location>
</feature>
<feature type="signal peptide" evidence="1">
    <location>
        <begin position="1"/>
        <end position="17"/>
    </location>
</feature>
<dbReference type="AlphaFoldDB" id="A0A9X3AR13"/>
<keyword evidence="4" id="KW-1185">Reference proteome</keyword>
<dbReference type="CDD" id="cd01149">
    <property type="entry name" value="HutB"/>
    <property type="match status" value="1"/>
</dbReference>
<organism evidence="3 4">
    <name type="scientific">Dryocola boscaweniae</name>
    <dbReference type="NCBI Taxonomy" id="2925397"/>
    <lineage>
        <taxon>Bacteria</taxon>
        <taxon>Pseudomonadati</taxon>
        <taxon>Pseudomonadota</taxon>
        <taxon>Gammaproteobacteria</taxon>
        <taxon>Enterobacterales</taxon>
        <taxon>Enterobacteriaceae</taxon>
        <taxon>Dryocola</taxon>
    </lineage>
</organism>
<dbReference type="EMBL" id="JALHAP010000082">
    <property type="protein sequence ID" value="MCT4704075.1"/>
    <property type="molecule type" value="Genomic_DNA"/>
</dbReference>
<dbReference type="InterPro" id="IPR050902">
    <property type="entry name" value="ABC_Transporter_SBP"/>
</dbReference>
<keyword evidence="1" id="KW-0732">Signal</keyword>
<comment type="caution">
    <text evidence="3">The sequence shown here is derived from an EMBL/GenBank/DDBJ whole genome shotgun (WGS) entry which is preliminary data.</text>
</comment>
<dbReference type="PANTHER" id="PTHR30535">
    <property type="entry name" value="VITAMIN B12-BINDING PROTEIN"/>
    <property type="match status" value="1"/>
</dbReference>
<evidence type="ECO:0000313" key="3">
    <source>
        <dbReference type="EMBL" id="MCT4704075.1"/>
    </source>
</evidence>
<feature type="chain" id="PRO_5040812699" evidence="1">
    <location>
        <begin position="18"/>
        <end position="271"/>
    </location>
</feature>
<dbReference type="InterPro" id="IPR002491">
    <property type="entry name" value="ABC_transptr_periplasmic_BD"/>
</dbReference>
<evidence type="ECO:0000313" key="4">
    <source>
        <dbReference type="Proteomes" id="UP001150641"/>
    </source>
</evidence>
<dbReference type="Gene3D" id="3.40.50.1980">
    <property type="entry name" value="Nitrogenase molybdenum iron protein domain"/>
    <property type="match status" value="2"/>
</dbReference>
<dbReference type="PROSITE" id="PS50983">
    <property type="entry name" value="FE_B12_PBP"/>
    <property type="match status" value="1"/>
</dbReference>
<name>A0A9X3AR13_9ENTR</name>
<proteinExistence type="predicted"/>
<reference evidence="3" key="1">
    <citation type="submission" date="2022-03" db="EMBL/GenBank/DDBJ databases">
        <title>Proposal of a novel genus Dryocolo and two novel species.</title>
        <authorList>
            <person name="Maddock D.W."/>
            <person name="Brady C.L."/>
            <person name="Denman S."/>
            <person name="Arnold D."/>
        </authorList>
    </citation>
    <scope>NUCLEOTIDE SEQUENCE</scope>
    <source>
        <strain evidence="3">H6W4</strain>
    </source>
</reference>
<accession>A0A9X3AR13</accession>
<gene>
    <name evidence="3" type="ORF">MUA00_20055</name>
</gene>
<evidence type="ECO:0000256" key="1">
    <source>
        <dbReference type="SAM" id="SignalP"/>
    </source>
</evidence>
<evidence type="ECO:0000259" key="2">
    <source>
        <dbReference type="PROSITE" id="PS50983"/>
    </source>
</evidence>
<dbReference type="SUPFAM" id="SSF53807">
    <property type="entry name" value="Helical backbone' metal receptor"/>
    <property type="match status" value="1"/>
</dbReference>
<sequence>MKCWLAVLLALPIFANAAERVVAIGGDVTEIAFALGSGEQLVARDSTSLHPDAATKLPDVGYMRQLNAEGILAMRPDLVLASAQAKPSLALEQVAASKVEVVTIPADNSLSGIESKITTVAKALGKTAQGETLRKEVSDKLASIPTQQLPVKVLFIMSHGGMTAMAAGQQTAADAAIRAAGLQNAMQGFNRYQPLSQEGVIASQPELILVTEDGVKTLGGEENVWALPGLAQTPAGRNHQLLVVDDMALLGFGLQTPDAILALRKKAEQLP</sequence>
<dbReference type="RefSeq" id="WP_271124755.1">
    <property type="nucleotide sequence ID" value="NZ_JALHAN010000069.1"/>
</dbReference>
<dbReference type="Pfam" id="PF01497">
    <property type="entry name" value="Peripla_BP_2"/>
    <property type="match status" value="1"/>
</dbReference>
<dbReference type="PANTHER" id="PTHR30535:SF4">
    <property type="entry name" value="HEMIN-BINDING PERIPLASMIC PROTEIN HMUT"/>
    <property type="match status" value="1"/>
</dbReference>